<dbReference type="PANTHER" id="PTHR46149">
    <property type="entry name" value="MIP08469P"/>
    <property type="match status" value="1"/>
</dbReference>
<dbReference type="InterPro" id="IPR052236">
    <property type="entry name" value="Small_GTPase_RasD"/>
</dbReference>
<dbReference type="SMART" id="SM00174">
    <property type="entry name" value="RHO"/>
    <property type="match status" value="1"/>
</dbReference>
<feature type="compositionally biased region" description="Low complexity" evidence="7">
    <location>
        <begin position="28"/>
        <end position="39"/>
    </location>
</feature>
<feature type="region of interest" description="Disordered" evidence="7">
    <location>
        <begin position="1"/>
        <end position="39"/>
    </location>
</feature>
<dbReference type="EMBL" id="CAXLJL010000101">
    <property type="protein sequence ID" value="CAL5131638.1"/>
    <property type="molecule type" value="Genomic_DNA"/>
</dbReference>
<dbReference type="PRINTS" id="PR00449">
    <property type="entry name" value="RASTRNSFRMNG"/>
</dbReference>
<proteinExistence type="predicted"/>
<keyword evidence="3" id="KW-0488">Methylation</keyword>
<name>A0AAV2T8J5_CALDB</name>
<evidence type="ECO:0000256" key="6">
    <source>
        <dbReference type="ARBA" id="ARBA00023288"/>
    </source>
</evidence>
<evidence type="ECO:0000256" key="4">
    <source>
        <dbReference type="ARBA" id="ARBA00023134"/>
    </source>
</evidence>
<evidence type="ECO:0000313" key="8">
    <source>
        <dbReference type="EMBL" id="CAL5131638.1"/>
    </source>
</evidence>
<dbReference type="PROSITE" id="PS51421">
    <property type="entry name" value="RAS"/>
    <property type="match status" value="1"/>
</dbReference>
<dbReference type="GO" id="GO:0005886">
    <property type="term" value="C:plasma membrane"/>
    <property type="evidence" value="ECO:0007669"/>
    <property type="project" value="UniProtKB-SubCell"/>
</dbReference>
<evidence type="ECO:0000256" key="3">
    <source>
        <dbReference type="ARBA" id="ARBA00022481"/>
    </source>
</evidence>
<evidence type="ECO:0000256" key="2">
    <source>
        <dbReference type="ARBA" id="ARBA00022475"/>
    </source>
</evidence>
<comment type="subcellular location">
    <subcellularLocation>
        <location evidence="1">Cell membrane</location>
        <topology evidence="1">Lipid-anchor</topology>
    </subcellularLocation>
</comment>
<gene>
    <name evidence="8" type="ORF">CDAUBV1_LOCUS4154</name>
</gene>
<evidence type="ECO:0000256" key="5">
    <source>
        <dbReference type="ARBA" id="ARBA00023136"/>
    </source>
</evidence>
<dbReference type="SMART" id="SM00173">
    <property type="entry name" value="RAS"/>
    <property type="match status" value="1"/>
</dbReference>
<evidence type="ECO:0000313" key="9">
    <source>
        <dbReference type="Proteomes" id="UP001497525"/>
    </source>
</evidence>
<dbReference type="InterPro" id="IPR027417">
    <property type="entry name" value="P-loop_NTPase"/>
</dbReference>
<feature type="compositionally biased region" description="Polar residues" evidence="7">
    <location>
        <begin position="286"/>
        <end position="296"/>
    </location>
</feature>
<dbReference type="PROSITE" id="PS51419">
    <property type="entry name" value="RAB"/>
    <property type="match status" value="1"/>
</dbReference>
<dbReference type="InterPro" id="IPR001806">
    <property type="entry name" value="Small_GTPase"/>
</dbReference>
<dbReference type="Gene3D" id="3.40.50.300">
    <property type="entry name" value="P-loop containing nucleotide triphosphate hydrolases"/>
    <property type="match status" value="1"/>
</dbReference>
<dbReference type="Proteomes" id="UP001497525">
    <property type="component" value="Unassembled WGS sequence"/>
</dbReference>
<dbReference type="SUPFAM" id="SSF52540">
    <property type="entry name" value="P-loop containing nucleoside triphosphate hydrolases"/>
    <property type="match status" value="1"/>
</dbReference>
<sequence length="332" mass="36404">MTSLRTNAAGPPPTVLKTSDPAPDLDVSSNTSSSTLTGGNKSDMTRVVFLGSLKVGKTSIIQRFLHNRFDNKYTPTVEDMHTKKYIVGDHLVRLTLVDTAGSFDFPVMLRLCISKANAFVLVFANDDANSLAQAGYLLNQIKLQRKDYAPLNNAAPRYFESNLHNTTARTLASPSPPITVVCNKSDLPPADSQVNEGAIMEWLLANGLKPSQFVYTSAKTNDSITAIFKSLWAQNEVSQAITFDRWEGAQKANYYSNRPRTPPLVSGNDFSALSEAVAPGDGGQINEPTKNENQPTRSRSNFFRSSLRLSRKSSSKAARYQSDLEKLDCVLS</sequence>
<comment type="caution">
    <text evidence="8">The sequence shown here is derived from an EMBL/GenBank/DDBJ whole genome shotgun (WGS) entry which is preliminary data.</text>
</comment>
<keyword evidence="5" id="KW-0472">Membrane</keyword>
<dbReference type="AlphaFoldDB" id="A0AAV2T8J5"/>
<dbReference type="Pfam" id="PF00071">
    <property type="entry name" value="Ras"/>
    <property type="match status" value="1"/>
</dbReference>
<reference evidence="8" key="1">
    <citation type="submission" date="2024-06" db="EMBL/GenBank/DDBJ databases">
        <authorList>
            <person name="Liu X."/>
            <person name="Lenzi L."/>
            <person name="Haldenby T S."/>
            <person name="Uol C."/>
        </authorList>
    </citation>
    <scope>NUCLEOTIDE SEQUENCE</scope>
</reference>
<organism evidence="8 9">
    <name type="scientific">Calicophoron daubneyi</name>
    <name type="common">Rumen fluke</name>
    <name type="synonym">Paramphistomum daubneyi</name>
    <dbReference type="NCBI Taxonomy" id="300641"/>
    <lineage>
        <taxon>Eukaryota</taxon>
        <taxon>Metazoa</taxon>
        <taxon>Spiralia</taxon>
        <taxon>Lophotrochozoa</taxon>
        <taxon>Platyhelminthes</taxon>
        <taxon>Trematoda</taxon>
        <taxon>Digenea</taxon>
        <taxon>Plagiorchiida</taxon>
        <taxon>Pronocephalata</taxon>
        <taxon>Paramphistomoidea</taxon>
        <taxon>Paramphistomidae</taxon>
        <taxon>Calicophoron</taxon>
    </lineage>
</organism>
<dbReference type="PANTHER" id="PTHR46149:SF7">
    <property type="entry name" value="GTP-BINDING PROTEIN DI-RAS2"/>
    <property type="match status" value="1"/>
</dbReference>
<feature type="region of interest" description="Disordered" evidence="7">
    <location>
        <begin position="276"/>
        <end position="300"/>
    </location>
</feature>
<evidence type="ECO:0000256" key="1">
    <source>
        <dbReference type="ARBA" id="ARBA00004193"/>
    </source>
</evidence>
<accession>A0AAV2T8J5</accession>
<keyword evidence="4" id="KW-0342">GTP-binding</keyword>
<keyword evidence="2" id="KW-1003">Cell membrane</keyword>
<keyword evidence="4" id="KW-0547">Nucleotide-binding</keyword>
<evidence type="ECO:0008006" key="10">
    <source>
        <dbReference type="Google" id="ProtNLM"/>
    </source>
</evidence>
<protein>
    <recommendedName>
        <fullName evidence="10">GTP-binding protein Rhes</fullName>
    </recommendedName>
</protein>
<evidence type="ECO:0000256" key="7">
    <source>
        <dbReference type="SAM" id="MobiDB-lite"/>
    </source>
</evidence>
<keyword evidence="6" id="KW-0449">Lipoprotein</keyword>
<dbReference type="GO" id="GO:0003924">
    <property type="term" value="F:GTPase activity"/>
    <property type="evidence" value="ECO:0007669"/>
    <property type="project" value="InterPro"/>
</dbReference>
<dbReference type="SMART" id="SM00175">
    <property type="entry name" value="RAB"/>
    <property type="match status" value="1"/>
</dbReference>
<dbReference type="GO" id="GO:0005525">
    <property type="term" value="F:GTP binding"/>
    <property type="evidence" value="ECO:0007669"/>
    <property type="project" value="UniProtKB-KW"/>
</dbReference>